<evidence type="ECO:0000313" key="2">
    <source>
        <dbReference type="Proteomes" id="UP001151752"/>
    </source>
</evidence>
<accession>A0A9Q1A3W1</accession>
<gene>
    <name evidence="1" type="ORF">OIU74_026506</name>
</gene>
<name>A0A9Q1A3W1_9ROSI</name>
<reference evidence="1" key="1">
    <citation type="submission" date="2022-11" db="EMBL/GenBank/DDBJ databases">
        <authorList>
            <person name="Hyden B.L."/>
            <person name="Feng K."/>
            <person name="Yates T."/>
            <person name="Jawdy S."/>
            <person name="Smart L.B."/>
            <person name="Muchero W."/>
        </authorList>
    </citation>
    <scope>NUCLEOTIDE SEQUENCE</scope>
    <source>
        <tissue evidence="1">Shoot tip</tissue>
    </source>
</reference>
<protein>
    <submittedName>
        <fullName evidence="1">SHIKIMATE DEHYDROGENASE</fullName>
    </submittedName>
</protein>
<keyword evidence="2" id="KW-1185">Reference proteome</keyword>
<dbReference type="AlphaFoldDB" id="A0A9Q1A3W1"/>
<evidence type="ECO:0000313" key="1">
    <source>
        <dbReference type="EMBL" id="KAJ6757273.1"/>
    </source>
</evidence>
<dbReference type="EMBL" id="JAPFFM010000007">
    <property type="protein sequence ID" value="KAJ6757273.1"/>
    <property type="molecule type" value="Genomic_DNA"/>
</dbReference>
<organism evidence="1 2">
    <name type="scientific">Salix koriyanagi</name>
    <dbReference type="NCBI Taxonomy" id="2511006"/>
    <lineage>
        <taxon>Eukaryota</taxon>
        <taxon>Viridiplantae</taxon>
        <taxon>Streptophyta</taxon>
        <taxon>Embryophyta</taxon>
        <taxon>Tracheophyta</taxon>
        <taxon>Spermatophyta</taxon>
        <taxon>Magnoliopsida</taxon>
        <taxon>eudicotyledons</taxon>
        <taxon>Gunneridae</taxon>
        <taxon>Pentapetalae</taxon>
        <taxon>rosids</taxon>
        <taxon>fabids</taxon>
        <taxon>Malpighiales</taxon>
        <taxon>Salicaceae</taxon>
        <taxon>Saliceae</taxon>
        <taxon>Salix</taxon>
    </lineage>
</organism>
<comment type="caution">
    <text evidence="1">The sequence shown here is derived from an EMBL/GenBank/DDBJ whole genome shotgun (WGS) entry which is preliminary data.</text>
</comment>
<dbReference type="Proteomes" id="UP001151752">
    <property type="component" value="Chromosome 13"/>
</dbReference>
<reference evidence="1" key="2">
    <citation type="journal article" date="2023" name="Int. J. Mol. Sci.">
        <title>De Novo Assembly and Annotation of 11 Diverse Shrub Willow (Salix) Genomes Reveals Novel Gene Organization in Sex-Linked Regions.</title>
        <authorList>
            <person name="Hyden B."/>
            <person name="Feng K."/>
            <person name="Yates T.B."/>
            <person name="Jawdy S."/>
            <person name="Cereghino C."/>
            <person name="Smart L.B."/>
            <person name="Muchero W."/>
        </authorList>
    </citation>
    <scope>NUCLEOTIDE SEQUENCE</scope>
    <source>
        <tissue evidence="1">Shoot tip</tissue>
    </source>
</reference>
<sequence length="87" mass="10012">MLSRSATFDFGCMFLVHDFCLHCPLWSLVDQFGKVVSTRVMKPRDSIYVLRLAMQFGANYVDVELEIAHDFNDSIYGEKPDSFKVIV</sequence>
<proteinExistence type="predicted"/>